<dbReference type="VEuPathDB" id="FungiDB:GGTG_00056"/>
<name>J3NFL0_GAET3</name>
<reference evidence="3" key="5">
    <citation type="submission" date="2018-04" db="UniProtKB">
        <authorList>
            <consortium name="EnsemblFungi"/>
        </authorList>
    </citation>
    <scope>IDENTIFICATION</scope>
    <source>
        <strain evidence="3">R3-111a-1</strain>
    </source>
</reference>
<reference evidence="3" key="4">
    <citation type="journal article" date="2015" name="G3 (Bethesda)">
        <title>Genome sequences of three phytopathogenic species of the Magnaporthaceae family of fungi.</title>
        <authorList>
            <person name="Okagaki L.H."/>
            <person name="Nunes C.C."/>
            <person name="Sailsbery J."/>
            <person name="Clay B."/>
            <person name="Brown D."/>
            <person name="John T."/>
            <person name="Oh Y."/>
            <person name="Young N."/>
            <person name="Fitzgerald M."/>
            <person name="Haas B.J."/>
            <person name="Zeng Q."/>
            <person name="Young S."/>
            <person name="Adiconis X."/>
            <person name="Fan L."/>
            <person name="Levin J.Z."/>
            <person name="Mitchell T.K."/>
            <person name="Okubara P.A."/>
            <person name="Farman M.L."/>
            <person name="Kohn L.M."/>
            <person name="Birren B."/>
            <person name="Ma L.-J."/>
            <person name="Dean R.A."/>
        </authorList>
    </citation>
    <scope>NUCLEOTIDE SEQUENCE</scope>
    <source>
        <strain evidence="3">R3-111a-1</strain>
    </source>
</reference>
<dbReference type="GeneID" id="20340514"/>
<evidence type="ECO:0000313" key="2">
    <source>
        <dbReference type="EMBL" id="EJT80050.1"/>
    </source>
</evidence>
<keyword evidence="4" id="KW-1185">Reference proteome</keyword>
<dbReference type="RefSeq" id="XP_009216059.1">
    <property type="nucleotide sequence ID" value="XM_009217795.1"/>
</dbReference>
<dbReference type="EMBL" id="GL385395">
    <property type="protein sequence ID" value="EJT80050.1"/>
    <property type="molecule type" value="Genomic_DNA"/>
</dbReference>
<proteinExistence type="predicted"/>
<reference evidence="4" key="1">
    <citation type="submission" date="2010-07" db="EMBL/GenBank/DDBJ databases">
        <title>The genome sequence of Gaeumannomyces graminis var. tritici strain R3-111a-1.</title>
        <authorList>
            <consortium name="The Broad Institute Genome Sequencing Platform"/>
            <person name="Ma L.-J."/>
            <person name="Dead R."/>
            <person name="Young S."/>
            <person name="Zeng Q."/>
            <person name="Koehrsen M."/>
            <person name="Alvarado L."/>
            <person name="Berlin A."/>
            <person name="Chapman S.B."/>
            <person name="Chen Z."/>
            <person name="Freedman E."/>
            <person name="Gellesch M."/>
            <person name="Goldberg J."/>
            <person name="Griggs A."/>
            <person name="Gujja S."/>
            <person name="Heilman E.R."/>
            <person name="Heiman D."/>
            <person name="Hepburn T."/>
            <person name="Howarth C."/>
            <person name="Jen D."/>
            <person name="Larson L."/>
            <person name="Mehta T."/>
            <person name="Neiman D."/>
            <person name="Pearson M."/>
            <person name="Roberts A."/>
            <person name="Saif S."/>
            <person name="Shea T."/>
            <person name="Shenoy N."/>
            <person name="Sisk P."/>
            <person name="Stolte C."/>
            <person name="Sykes S."/>
            <person name="Walk T."/>
            <person name="White J."/>
            <person name="Yandava C."/>
            <person name="Haas B."/>
            <person name="Nusbaum C."/>
            <person name="Birren B."/>
        </authorList>
    </citation>
    <scope>NUCLEOTIDE SEQUENCE [LARGE SCALE GENOMIC DNA]</scope>
    <source>
        <strain evidence="4">R3-111a-1</strain>
    </source>
</reference>
<feature type="region of interest" description="Disordered" evidence="1">
    <location>
        <begin position="67"/>
        <end position="88"/>
    </location>
</feature>
<protein>
    <submittedName>
        <fullName evidence="2 3">Uncharacterized protein</fullName>
    </submittedName>
</protein>
<evidence type="ECO:0000313" key="3">
    <source>
        <dbReference type="EnsemblFungi" id="EJT80050"/>
    </source>
</evidence>
<dbReference type="EnsemblFungi" id="EJT80050">
    <property type="protein sequence ID" value="EJT80050"/>
    <property type="gene ID" value="GGTG_00056"/>
</dbReference>
<accession>J3NFL0</accession>
<dbReference type="Proteomes" id="UP000006039">
    <property type="component" value="Unassembled WGS sequence"/>
</dbReference>
<gene>
    <name evidence="3" type="primary">20340514</name>
    <name evidence="2" type="ORF">GGTG_00056</name>
</gene>
<evidence type="ECO:0000256" key="1">
    <source>
        <dbReference type="SAM" id="MobiDB-lite"/>
    </source>
</evidence>
<evidence type="ECO:0000313" key="4">
    <source>
        <dbReference type="Proteomes" id="UP000006039"/>
    </source>
</evidence>
<reference evidence="2" key="3">
    <citation type="submission" date="2010-09" db="EMBL/GenBank/DDBJ databases">
        <title>Annotation of Gaeumannomyces graminis var. tritici R3-111a-1.</title>
        <authorList>
            <consortium name="The Broad Institute Genome Sequencing Platform"/>
            <person name="Ma L.-J."/>
            <person name="Dead R."/>
            <person name="Young S.K."/>
            <person name="Zeng Q."/>
            <person name="Gargeya S."/>
            <person name="Fitzgerald M."/>
            <person name="Haas B."/>
            <person name="Abouelleil A."/>
            <person name="Alvarado L."/>
            <person name="Arachchi H.M."/>
            <person name="Berlin A."/>
            <person name="Brown A."/>
            <person name="Chapman S.B."/>
            <person name="Chen Z."/>
            <person name="Dunbar C."/>
            <person name="Freedman E."/>
            <person name="Gearin G."/>
            <person name="Gellesch M."/>
            <person name="Goldberg J."/>
            <person name="Griggs A."/>
            <person name="Gujja S."/>
            <person name="Heiman D."/>
            <person name="Howarth C."/>
            <person name="Larson L."/>
            <person name="Lui A."/>
            <person name="MacDonald P.J.P."/>
            <person name="Mehta T."/>
            <person name="Montmayeur A."/>
            <person name="Murphy C."/>
            <person name="Neiman D."/>
            <person name="Pearson M."/>
            <person name="Priest M."/>
            <person name="Roberts A."/>
            <person name="Saif S."/>
            <person name="Shea T."/>
            <person name="Shenoy N."/>
            <person name="Sisk P."/>
            <person name="Stolte C."/>
            <person name="Sykes S."/>
            <person name="Yandava C."/>
            <person name="Wortman J."/>
            <person name="Nusbaum C."/>
            <person name="Birren B."/>
        </authorList>
    </citation>
    <scope>NUCLEOTIDE SEQUENCE</scope>
    <source>
        <strain evidence="2">R3-111a-1</strain>
    </source>
</reference>
<organism evidence="2">
    <name type="scientific">Gaeumannomyces tritici (strain R3-111a-1)</name>
    <name type="common">Wheat and barley take-all root rot fungus</name>
    <name type="synonym">Gaeumannomyces graminis var. tritici</name>
    <dbReference type="NCBI Taxonomy" id="644352"/>
    <lineage>
        <taxon>Eukaryota</taxon>
        <taxon>Fungi</taxon>
        <taxon>Dikarya</taxon>
        <taxon>Ascomycota</taxon>
        <taxon>Pezizomycotina</taxon>
        <taxon>Sordariomycetes</taxon>
        <taxon>Sordariomycetidae</taxon>
        <taxon>Magnaporthales</taxon>
        <taxon>Magnaporthaceae</taxon>
        <taxon>Gaeumannomyces</taxon>
    </lineage>
</organism>
<dbReference type="AlphaFoldDB" id="J3NFL0"/>
<dbReference type="HOGENOM" id="CLU_2469196_0_0_1"/>
<sequence length="88" mass="9280">MPLPVATHPDVQGKGKVAAGPNAAAARFIPVACIDSEADGRREAVIGKDADACVPCRPLSSRRFGTKEERAAMARPEKAEAEHRARAC</sequence>
<reference evidence="2" key="2">
    <citation type="submission" date="2010-07" db="EMBL/GenBank/DDBJ databases">
        <authorList>
            <consortium name="The Broad Institute Genome Sequencing Platform"/>
            <consortium name="Broad Institute Genome Sequencing Center for Infectious Disease"/>
            <person name="Ma L.-J."/>
            <person name="Dead R."/>
            <person name="Young S."/>
            <person name="Zeng Q."/>
            <person name="Koehrsen M."/>
            <person name="Alvarado L."/>
            <person name="Berlin A."/>
            <person name="Chapman S.B."/>
            <person name="Chen Z."/>
            <person name="Freedman E."/>
            <person name="Gellesch M."/>
            <person name="Goldberg J."/>
            <person name="Griggs A."/>
            <person name="Gujja S."/>
            <person name="Heilman E.R."/>
            <person name="Heiman D."/>
            <person name="Hepburn T."/>
            <person name="Howarth C."/>
            <person name="Jen D."/>
            <person name="Larson L."/>
            <person name="Mehta T."/>
            <person name="Neiman D."/>
            <person name="Pearson M."/>
            <person name="Roberts A."/>
            <person name="Saif S."/>
            <person name="Shea T."/>
            <person name="Shenoy N."/>
            <person name="Sisk P."/>
            <person name="Stolte C."/>
            <person name="Sykes S."/>
            <person name="Walk T."/>
            <person name="White J."/>
            <person name="Yandava C."/>
            <person name="Haas B."/>
            <person name="Nusbaum C."/>
            <person name="Birren B."/>
        </authorList>
    </citation>
    <scope>NUCLEOTIDE SEQUENCE</scope>
    <source>
        <strain evidence="2">R3-111a-1</strain>
    </source>
</reference>